<evidence type="ECO:0000259" key="3">
    <source>
        <dbReference type="Pfam" id="PF00892"/>
    </source>
</evidence>
<dbReference type="SUPFAM" id="SSF103481">
    <property type="entry name" value="Multidrug resistance efflux transporter EmrE"/>
    <property type="match status" value="1"/>
</dbReference>
<evidence type="ECO:0000256" key="2">
    <source>
        <dbReference type="SAM" id="Phobius"/>
    </source>
</evidence>
<feature type="domain" description="EamA" evidence="3">
    <location>
        <begin position="3"/>
        <end position="141"/>
    </location>
</feature>
<reference evidence="4 5" key="1">
    <citation type="journal article" date="2009" name="Stand. Genomic Sci.">
        <title>Complete genome sequence of Desulfotomaculum acetoxidans type strain (5575).</title>
        <authorList>
            <person name="Spring S."/>
            <person name="Lapidus A."/>
            <person name="Schroder M."/>
            <person name="Gleim D."/>
            <person name="Sims D."/>
            <person name="Meincke L."/>
            <person name="Glavina Del Rio T."/>
            <person name="Tice H."/>
            <person name="Copeland A."/>
            <person name="Cheng J.F."/>
            <person name="Lucas S."/>
            <person name="Chen F."/>
            <person name="Nolan M."/>
            <person name="Bruce D."/>
            <person name="Goodwin L."/>
            <person name="Pitluck S."/>
            <person name="Ivanova N."/>
            <person name="Mavromatis K."/>
            <person name="Mikhailova N."/>
            <person name="Pati A."/>
            <person name="Chen A."/>
            <person name="Palaniappan K."/>
            <person name="Land M."/>
            <person name="Hauser L."/>
            <person name="Chang Y.J."/>
            <person name="Jeffries C.D."/>
            <person name="Chain P."/>
            <person name="Saunders E."/>
            <person name="Brettin T."/>
            <person name="Detter J.C."/>
            <person name="Goker M."/>
            <person name="Bristow J."/>
            <person name="Eisen J.A."/>
            <person name="Markowitz V."/>
            <person name="Hugenholtz P."/>
            <person name="Kyrpides N.C."/>
            <person name="Klenk H.P."/>
            <person name="Han C."/>
        </authorList>
    </citation>
    <scope>NUCLEOTIDE SEQUENCE [LARGE SCALE GENOMIC DNA]</scope>
    <source>
        <strain evidence="5">ATCC 49208 / DSM 771 / VKM B-1644</strain>
    </source>
</reference>
<dbReference type="RefSeq" id="WP_015759345.1">
    <property type="nucleotide sequence ID" value="NC_013216.1"/>
</dbReference>
<dbReference type="InterPro" id="IPR037185">
    <property type="entry name" value="EmrE-like"/>
</dbReference>
<keyword evidence="2" id="KW-1133">Transmembrane helix</keyword>
<dbReference type="AlphaFoldDB" id="C8VY41"/>
<evidence type="ECO:0000313" key="4">
    <source>
        <dbReference type="EMBL" id="ACV64670.1"/>
    </source>
</evidence>
<evidence type="ECO:0000256" key="1">
    <source>
        <dbReference type="ARBA" id="ARBA00007362"/>
    </source>
</evidence>
<keyword evidence="2" id="KW-0472">Membrane</keyword>
<feature type="transmembrane region" description="Helical" evidence="2">
    <location>
        <begin position="6"/>
        <end position="25"/>
    </location>
</feature>
<feature type="transmembrane region" description="Helical" evidence="2">
    <location>
        <begin position="67"/>
        <end position="91"/>
    </location>
</feature>
<protein>
    <recommendedName>
        <fullName evidence="3">EamA domain-containing protein</fullName>
    </recommendedName>
</protein>
<accession>C8VY41</accession>
<proteinExistence type="inferred from homology"/>
<dbReference type="OrthoDB" id="9806718at2"/>
<gene>
    <name evidence="4" type="ordered locus">Dtox_3977</name>
</gene>
<feature type="transmembrane region" description="Helical" evidence="2">
    <location>
        <begin position="37"/>
        <end position="55"/>
    </location>
</feature>
<dbReference type="Gene3D" id="1.10.3730.20">
    <property type="match status" value="1"/>
</dbReference>
<dbReference type="Pfam" id="PF00892">
    <property type="entry name" value="EamA"/>
    <property type="match status" value="1"/>
</dbReference>
<feature type="transmembrane region" description="Helical" evidence="2">
    <location>
        <begin position="98"/>
        <end position="118"/>
    </location>
</feature>
<dbReference type="EMBL" id="CP001720">
    <property type="protein sequence ID" value="ACV64670.1"/>
    <property type="molecule type" value="Genomic_DNA"/>
</dbReference>
<dbReference type="GO" id="GO:0016020">
    <property type="term" value="C:membrane"/>
    <property type="evidence" value="ECO:0007669"/>
    <property type="project" value="InterPro"/>
</dbReference>
<comment type="similarity">
    <text evidence="1">Belongs to the EamA transporter family.</text>
</comment>
<evidence type="ECO:0000313" key="5">
    <source>
        <dbReference type="Proteomes" id="UP000002217"/>
    </source>
</evidence>
<dbReference type="Proteomes" id="UP000002217">
    <property type="component" value="Chromosome"/>
</dbReference>
<name>C8VY41_DESAS</name>
<keyword evidence="5" id="KW-1185">Reference proteome</keyword>
<organism evidence="4 5">
    <name type="scientific">Desulfofarcimen acetoxidans (strain ATCC 49208 / DSM 771 / KCTC 5769 / VKM B-1644 / 5575)</name>
    <name type="common">Desulfotomaculum acetoxidans</name>
    <dbReference type="NCBI Taxonomy" id="485916"/>
    <lineage>
        <taxon>Bacteria</taxon>
        <taxon>Bacillati</taxon>
        <taxon>Bacillota</taxon>
        <taxon>Clostridia</taxon>
        <taxon>Eubacteriales</taxon>
        <taxon>Peptococcaceae</taxon>
        <taxon>Desulfofarcimen</taxon>
    </lineage>
</organism>
<dbReference type="eggNOG" id="COG2510">
    <property type="taxonomic scope" value="Bacteria"/>
</dbReference>
<sequence>MVFLYAFLGMLCWGLAPLFGKLGLFRIDPVTALCIRTLMAATLVLGWLVGFWKYNQFFSQVFAVPPLFWAFIAIEAVLATLVGDLAYFAALKWGNINYVTLIMACSPLVTMFLSYIFLSEPVTGAQLIGAVFIITGLIFISLSN</sequence>
<dbReference type="HOGENOM" id="CLU_120467_2_0_9"/>
<dbReference type="KEGG" id="dae:Dtox_3977"/>
<keyword evidence="2" id="KW-0812">Transmembrane</keyword>
<dbReference type="STRING" id="485916.Dtox_3977"/>
<dbReference type="InterPro" id="IPR000620">
    <property type="entry name" value="EamA_dom"/>
</dbReference>
<feature type="transmembrane region" description="Helical" evidence="2">
    <location>
        <begin position="124"/>
        <end position="142"/>
    </location>
</feature>